<proteinExistence type="predicted"/>
<evidence type="ECO:0000313" key="2">
    <source>
        <dbReference type="EMBL" id="MCI2242356.1"/>
    </source>
</evidence>
<feature type="domain" description="AbiEi antitoxin N-terminal" evidence="1">
    <location>
        <begin position="2"/>
        <end position="50"/>
    </location>
</feature>
<sequence>MQDILDIAESNKGFVTTADVTAAGIQRRELARAVSEGLILRIGRGIYCLPETWEDEYVIAQHRFSRGVFSHETALYLLDLSDRMPERLTMTFPQGYNTSGVSAEDLIPRTVAGELLDLGKTRLKTPYGNEVIAYDVERSLCDLFRGCAFPDVQILNPAMKSYLFRKGRNIPKLLEYARMLGVEKRVRMHVEVLL</sequence>
<dbReference type="InterPro" id="IPR025159">
    <property type="entry name" value="AbiEi_N"/>
</dbReference>
<dbReference type="EMBL" id="JAJMLW010000003">
    <property type="protein sequence ID" value="MCI2242356.1"/>
    <property type="molecule type" value="Genomic_DNA"/>
</dbReference>
<organism evidence="2 3">
    <name type="scientific">Adlercreutzia faecimuris</name>
    <dbReference type="NCBI Taxonomy" id="2897341"/>
    <lineage>
        <taxon>Bacteria</taxon>
        <taxon>Bacillati</taxon>
        <taxon>Actinomycetota</taxon>
        <taxon>Coriobacteriia</taxon>
        <taxon>Eggerthellales</taxon>
        <taxon>Eggerthellaceae</taxon>
        <taxon>Adlercreutzia</taxon>
    </lineage>
</organism>
<keyword evidence="3" id="KW-1185">Reference proteome</keyword>
<dbReference type="Pfam" id="PF13338">
    <property type="entry name" value="AbiEi_4"/>
    <property type="match status" value="1"/>
</dbReference>
<evidence type="ECO:0000313" key="3">
    <source>
        <dbReference type="Proteomes" id="UP001430755"/>
    </source>
</evidence>
<reference evidence="2" key="1">
    <citation type="submission" date="2021-11" db="EMBL/GenBank/DDBJ databases">
        <title>A Novel Adlercreutzia Species, isolated from a Allomyrina dichotoma larva feces.</title>
        <authorList>
            <person name="Suh M.K."/>
        </authorList>
    </citation>
    <scope>NUCLEOTIDE SEQUENCE</scope>
    <source>
        <strain evidence="2">JBNU-10</strain>
    </source>
</reference>
<dbReference type="RefSeq" id="WP_242165540.1">
    <property type="nucleotide sequence ID" value="NZ_JAJMLW010000003.1"/>
</dbReference>
<dbReference type="Proteomes" id="UP001430755">
    <property type="component" value="Unassembled WGS sequence"/>
</dbReference>
<comment type="caution">
    <text evidence="2">The sequence shown here is derived from an EMBL/GenBank/DDBJ whole genome shotgun (WGS) entry which is preliminary data.</text>
</comment>
<protein>
    <submittedName>
        <fullName evidence="2">Type IV toxin-antitoxin system AbiEi family antitoxin domain-containing protein</fullName>
    </submittedName>
</protein>
<evidence type="ECO:0000259" key="1">
    <source>
        <dbReference type="Pfam" id="PF13338"/>
    </source>
</evidence>
<gene>
    <name evidence="2" type="ORF">LPT13_08340</name>
</gene>
<name>A0ABS9WJE0_9ACTN</name>
<accession>A0ABS9WJE0</accession>